<feature type="region of interest" description="Disordered" evidence="12">
    <location>
        <begin position="301"/>
        <end position="367"/>
    </location>
</feature>
<gene>
    <name evidence="13" type="ORF">DAPK24_014540</name>
</gene>
<feature type="compositionally biased region" description="Acidic residues" evidence="12">
    <location>
        <begin position="164"/>
        <end position="173"/>
    </location>
</feature>
<feature type="region of interest" description="Disordered" evidence="12">
    <location>
        <begin position="1"/>
        <end position="174"/>
    </location>
</feature>
<evidence type="ECO:0000256" key="6">
    <source>
        <dbReference type="ARBA" id="ARBA00022553"/>
    </source>
</evidence>
<dbReference type="AlphaFoldDB" id="A0AAV5R0A0"/>
<dbReference type="SUPFAM" id="SSF50447">
    <property type="entry name" value="Translation proteins"/>
    <property type="match status" value="1"/>
</dbReference>
<evidence type="ECO:0000256" key="8">
    <source>
        <dbReference type="ARBA" id="ARBA00023242"/>
    </source>
</evidence>
<feature type="compositionally biased region" description="Basic and acidic residues" evidence="12">
    <location>
        <begin position="1"/>
        <end position="12"/>
    </location>
</feature>
<dbReference type="Pfam" id="PF04410">
    <property type="entry name" value="Gar1"/>
    <property type="match status" value="1"/>
</dbReference>
<feature type="compositionally biased region" description="Polar residues" evidence="12">
    <location>
        <begin position="15"/>
        <end position="25"/>
    </location>
</feature>
<dbReference type="GO" id="GO:0005634">
    <property type="term" value="C:nucleus"/>
    <property type="evidence" value="ECO:0007669"/>
    <property type="project" value="UniProtKB-SubCell"/>
</dbReference>
<dbReference type="GO" id="GO:0003723">
    <property type="term" value="F:RNA binding"/>
    <property type="evidence" value="ECO:0007669"/>
    <property type="project" value="UniProtKB-KW"/>
</dbReference>
<comment type="similarity">
    <text evidence="2">Belongs to the NAF1 family.</text>
</comment>
<evidence type="ECO:0000256" key="9">
    <source>
        <dbReference type="ARBA" id="ARBA00054735"/>
    </source>
</evidence>
<dbReference type="InterPro" id="IPR038664">
    <property type="entry name" value="Gar1/Naf1_Cbf5-bd_sf"/>
</dbReference>
<dbReference type="InterPro" id="IPR040309">
    <property type="entry name" value="Naf1"/>
</dbReference>
<dbReference type="EMBL" id="BTGB01000001">
    <property type="protein sequence ID" value="GMM44879.1"/>
    <property type="molecule type" value="Genomic_DNA"/>
</dbReference>
<feature type="compositionally biased region" description="Acidic residues" evidence="12">
    <location>
        <begin position="97"/>
        <end position="115"/>
    </location>
</feature>
<feature type="compositionally biased region" description="Low complexity" evidence="12">
    <location>
        <begin position="558"/>
        <end position="569"/>
    </location>
</feature>
<comment type="subcellular location">
    <subcellularLocation>
        <location evidence="1">Nucleus</location>
    </subcellularLocation>
</comment>
<feature type="compositionally biased region" description="Polar residues" evidence="12">
    <location>
        <begin position="391"/>
        <end position="406"/>
    </location>
</feature>
<dbReference type="GO" id="GO:0000493">
    <property type="term" value="P:box H/ACA snoRNP assembly"/>
    <property type="evidence" value="ECO:0007669"/>
    <property type="project" value="InterPro"/>
</dbReference>
<dbReference type="GO" id="GO:0001522">
    <property type="term" value="P:pseudouridine synthesis"/>
    <property type="evidence" value="ECO:0007669"/>
    <property type="project" value="InterPro"/>
</dbReference>
<evidence type="ECO:0000256" key="1">
    <source>
        <dbReference type="ARBA" id="ARBA00004123"/>
    </source>
</evidence>
<dbReference type="GO" id="GO:0005732">
    <property type="term" value="C:sno(s)RNA-containing ribonucleoprotein complex"/>
    <property type="evidence" value="ECO:0007669"/>
    <property type="project" value="InterPro"/>
</dbReference>
<feature type="compositionally biased region" description="Basic residues" evidence="12">
    <location>
        <begin position="328"/>
        <end position="338"/>
    </location>
</feature>
<keyword evidence="8" id="KW-0539">Nucleus</keyword>
<evidence type="ECO:0000256" key="10">
    <source>
        <dbReference type="ARBA" id="ARBA00065983"/>
    </source>
</evidence>
<evidence type="ECO:0000256" key="4">
    <source>
        <dbReference type="ARBA" id="ARBA00022517"/>
    </source>
</evidence>
<evidence type="ECO:0000313" key="13">
    <source>
        <dbReference type="EMBL" id="GMM44879.1"/>
    </source>
</evidence>
<feature type="compositionally biased region" description="Low complexity" evidence="12">
    <location>
        <begin position="505"/>
        <end position="520"/>
    </location>
</feature>
<feature type="compositionally biased region" description="Basic and acidic residues" evidence="12">
    <location>
        <begin position="87"/>
        <end position="96"/>
    </location>
</feature>
<feature type="compositionally biased region" description="Basic and acidic residues" evidence="12">
    <location>
        <begin position="52"/>
        <end position="80"/>
    </location>
</feature>
<dbReference type="GO" id="GO:0006364">
    <property type="term" value="P:rRNA processing"/>
    <property type="evidence" value="ECO:0007669"/>
    <property type="project" value="UniProtKB-KW"/>
</dbReference>
<feature type="compositionally biased region" description="Acidic residues" evidence="12">
    <location>
        <begin position="310"/>
        <end position="323"/>
    </location>
</feature>
<feature type="compositionally biased region" description="Acidic residues" evidence="12">
    <location>
        <begin position="133"/>
        <end position="156"/>
    </location>
</feature>
<sequence>MGEIKEISKDDIMQNDINTSENTVNDDVKTDFTTDQSSKADVVANEIQGSKSDNEIQKSDSDTNKKDNEEENQSNERDETSDMDIFDVDKVVKYSSDEESDGDDVDGDDDDDESDVSISEKELESGSSSYSDSDSDSDSSSDSDSCDSDSESEDNNDNDKYNDLEDEINEGDENTPIVSKNEILDFKVPSIPNDYKIEEDAKIQYIGFISGVVDKNVLVKASMSAEYNVLNEGTIFCFEDRTPVGLLYEVIGRLQSPVYTIRFNTSEEAENFKDKKGSKIFYVESSAEFLSTQHIRQFKGTDASNWHDEEIPEEEQEFSDDEKEALSKKNKKKKKTKSKNSENDKTNCSSKNDSIDNHINKKPKFDNAVTSDVPLSVKARLTSLPKKVSNKPHQQNISSQIPNPSSFIPQNIPAQNPVAMMQQFMGLMQQQSQAYSQNNTAVNNYSYPPQFGQQYTQQYPQQYNTPYNQGFNQYTQGYNQNQQGYNQYNAGYSQMNSSFSQGYNPAYPQTQQPQQAQPQQFNSSYSPNLPQAVPQQQNNSLLIAQLAAALTNNVNKINPMNQINNQNNNGQSHQDDEYDPEK</sequence>
<feature type="region of interest" description="Disordered" evidence="12">
    <location>
        <begin position="384"/>
        <end position="406"/>
    </location>
</feature>
<dbReference type="PANTHER" id="PTHR31633:SF1">
    <property type="entry name" value="H_ACA RIBONUCLEOPROTEIN COMPLEX NON-CORE SUBUNIT NAF1"/>
    <property type="match status" value="1"/>
</dbReference>
<keyword evidence="14" id="KW-1185">Reference proteome</keyword>
<name>A0AAV5R0A0_PICKL</name>
<evidence type="ECO:0000256" key="12">
    <source>
        <dbReference type="SAM" id="MobiDB-lite"/>
    </source>
</evidence>
<reference evidence="13 14" key="1">
    <citation type="journal article" date="2023" name="Elife">
        <title>Identification of key yeast species and microbe-microbe interactions impacting larval growth of Drosophila in the wild.</title>
        <authorList>
            <person name="Mure A."/>
            <person name="Sugiura Y."/>
            <person name="Maeda R."/>
            <person name="Honda K."/>
            <person name="Sakurai N."/>
            <person name="Takahashi Y."/>
            <person name="Watada M."/>
            <person name="Katoh T."/>
            <person name="Gotoh A."/>
            <person name="Gotoh Y."/>
            <person name="Taniguchi I."/>
            <person name="Nakamura K."/>
            <person name="Hayashi T."/>
            <person name="Katayama T."/>
            <person name="Uemura T."/>
            <person name="Hattori Y."/>
        </authorList>
    </citation>
    <scope>NUCLEOTIDE SEQUENCE [LARGE SCALE GENOMIC DNA]</scope>
    <source>
        <strain evidence="13 14">PK-24</strain>
    </source>
</reference>
<protein>
    <recommendedName>
        <fullName evidence="3">H/ACA ribonucleoprotein complex non-core subunit NAF1</fullName>
    </recommendedName>
    <alternativeName>
        <fullName evidence="11">Nuclear assembly factor 1</fullName>
    </alternativeName>
</protein>
<comment type="caution">
    <text evidence="13">The sequence shown here is derived from an EMBL/GenBank/DDBJ whole genome shotgun (WGS) entry which is preliminary data.</text>
</comment>
<dbReference type="Gene3D" id="2.40.10.230">
    <property type="entry name" value="Probable tRNA pseudouridine synthase domain"/>
    <property type="match status" value="1"/>
</dbReference>
<feature type="compositionally biased region" description="Polar residues" evidence="12">
    <location>
        <begin position="521"/>
        <end position="533"/>
    </location>
</feature>
<comment type="function">
    <text evidence="9">RNA-binding protein required for the maturation of box H/ACA snoRNPs complex and ribosome biogenesis. During assembly of the H/ACA snoRNPs complex, it associates with the complex and disappears during maturation of the complex and is replaced by GAR1 to yield mature H/ACA snoRNPs complex. Acts as a competitive binder for CBF5 probably required to prevent non-cognate RNAs from being loaded during transport of the particle by inducing a non-productive conformation of CBF5.</text>
</comment>
<proteinExistence type="inferred from homology"/>
<feature type="compositionally biased region" description="Basic and acidic residues" evidence="12">
    <location>
        <begin position="353"/>
        <end position="365"/>
    </location>
</feature>
<evidence type="ECO:0000256" key="3">
    <source>
        <dbReference type="ARBA" id="ARBA00021438"/>
    </source>
</evidence>
<evidence type="ECO:0000256" key="2">
    <source>
        <dbReference type="ARBA" id="ARBA00009801"/>
    </source>
</evidence>
<feature type="region of interest" description="Disordered" evidence="12">
    <location>
        <begin position="558"/>
        <end position="582"/>
    </location>
</feature>
<keyword evidence="5" id="KW-0698">rRNA processing</keyword>
<keyword evidence="4" id="KW-0690">Ribosome biogenesis</keyword>
<keyword evidence="7" id="KW-0694">RNA-binding</keyword>
<evidence type="ECO:0000256" key="7">
    <source>
        <dbReference type="ARBA" id="ARBA00022884"/>
    </source>
</evidence>
<dbReference type="PANTHER" id="PTHR31633">
    <property type="entry name" value="H/ACA RIBONUCLEOPROTEIN COMPLEX NON-CORE SUBUNIT NAF1"/>
    <property type="match status" value="1"/>
</dbReference>
<evidence type="ECO:0000256" key="5">
    <source>
        <dbReference type="ARBA" id="ARBA00022552"/>
    </source>
</evidence>
<dbReference type="FunFam" id="2.40.10.230:FF:000002">
    <property type="entry name" value="H/ACA ribonucleoprotein complex non-core subunit NAF1"/>
    <property type="match status" value="1"/>
</dbReference>
<feature type="region of interest" description="Disordered" evidence="12">
    <location>
        <begin position="462"/>
        <end position="533"/>
    </location>
</feature>
<evidence type="ECO:0000256" key="11">
    <source>
        <dbReference type="ARBA" id="ARBA00076743"/>
    </source>
</evidence>
<evidence type="ECO:0000313" key="14">
    <source>
        <dbReference type="Proteomes" id="UP001378960"/>
    </source>
</evidence>
<comment type="subunit">
    <text evidence="10">During assembly of the complex, component of the small nucleolar ribonucleoprotein particles containing H/ACA-type snoRNAs (H/ACA snoRNPs) which contains CBF5, NAF1, NHP2 and NOP10 proteins. Interacts with SHQ1. Interacts directly with CBF5. Interacts with hyperphosphorylated C-terminal domain (CTD) of RNA polymerase II large subunit (RPB1).</text>
</comment>
<keyword evidence="6" id="KW-0597">Phosphoprotein</keyword>
<dbReference type="Proteomes" id="UP001378960">
    <property type="component" value="Unassembled WGS sequence"/>
</dbReference>
<organism evidence="13 14">
    <name type="scientific">Pichia kluyveri</name>
    <name type="common">Yeast</name>
    <dbReference type="NCBI Taxonomy" id="36015"/>
    <lineage>
        <taxon>Eukaryota</taxon>
        <taxon>Fungi</taxon>
        <taxon>Dikarya</taxon>
        <taxon>Ascomycota</taxon>
        <taxon>Saccharomycotina</taxon>
        <taxon>Pichiomycetes</taxon>
        <taxon>Pichiales</taxon>
        <taxon>Pichiaceae</taxon>
        <taxon>Pichia</taxon>
    </lineage>
</organism>
<accession>A0AAV5R0A0</accession>
<dbReference type="InterPro" id="IPR007504">
    <property type="entry name" value="H/ACA_rnp_Gar1/Naf1"/>
</dbReference>
<dbReference type="InterPro" id="IPR009000">
    <property type="entry name" value="Transl_B-barrel_sf"/>
</dbReference>
<feature type="compositionally biased region" description="Low complexity" evidence="12">
    <location>
        <begin position="462"/>
        <end position="494"/>
    </location>
</feature>